<protein>
    <recommendedName>
        <fullName evidence="4">Lipoprotein</fullName>
    </recommendedName>
</protein>
<evidence type="ECO:0000313" key="3">
    <source>
        <dbReference type="EMBL" id="XDS43927.1"/>
    </source>
</evidence>
<dbReference type="EMBL" id="CP129674">
    <property type="protein sequence ID" value="XDS43927.1"/>
    <property type="molecule type" value="Genomic_DNA"/>
</dbReference>
<dbReference type="PROSITE" id="PS51257">
    <property type="entry name" value="PROKAR_LIPOPROTEIN"/>
    <property type="match status" value="1"/>
</dbReference>
<evidence type="ECO:0008006" key="4">
    <source>
        <dbReference type="Google" id="ProtNLM"/>
    </source>
</evidence>
<dbReference type="AlphaFoldDB" id="A0AB39U512"/>
<gene>
    <name evidence="3" type="ORF">QN215_06490</name>
</gene>
<proteinExistence type="predicted"/>
<reference evidence="3" key="1">
    <citation type="submission" date="2023-07" db="EMBL/GenBank/DDBJ databases">
        <title>Bifidobacterium aquikefiriaerophilum sp. nov. and Bifidobacterium eccum sp. nov., isolated from water kefir.</title>
        <authorList>
            <person name="Breselge S."/>
            <person name="Bellassi P."/>
            <person name="Barcenilla C."/>
            <person name="Alvarez-Ordonez A."/>
            <person name="Morelli L."/>
            <person name="Cotter P.D."/>
        </authorList>
    </citation>
    <scope>NUCLEOTIDE SEQUENCE</scope>
    <source>
        <strain evidence="3">WK041_4_12</strain>
    </source>
</reference>
<feature type="chain" id="PRO_5044290584" description="Lipoprotein" evidence="2">
    <location>
        <begin position="28"/>
        <end position="148"/>
    </location>
</feature>
<accession>A0AB39U512</accession>
<organism evidence="3">
    <name type="scientific">Bifidobacterium aquikefiricola</name>
    <dbReference type="NCBI Taxonomy" id="3059038"/>
    <lineage>
        <taxon>Bacteria</taxon>
        <taxon>Bacillati</taxon>
        <taxon>Actinomycetota</taxon>
        <taxon>Actinomycetes</taxon>
        <taxon>Bifidobacteriales</taxon>
        <taxon>Bifidobacteriaceae</taxon>
        <taxon>Bifidobacterium</taxon>
    </lineage>
</organism>
<dbReference type="KEGG" id="baqk:QN215_06490"/>
<evidence type="ECO:0000256" key="2">
    <source>
        <dbReference type="SAM" id="SignalP"/>
    </source>
</evidence>
<evidence type="ECO:0000256" key="1">
    <source>
        <dbReference type="SAM" id="MobiDB-lite"/>
    </source>
</evidence>
<sequence>MIRFRRVLAVLTVIVLTGSGMTGCALGGNESPSQSEETSPGYDATALPPSFSSKDIQQHKNLNDEHSLSWYRYDIVSDRLVRVHFTMGNPECYGVRAVVNEETNTVRIALHEGTLPGSPAHCSLFAAMASLLLTTQNPIGTRSIVPGD</sequence>
<feature type="region of interest" description="Disordered" evidence="1">
    <location>
        <begin position="25"/>
        <end position="45"/>
    </location>
</feature>
<name>A0AB39U512_9BIFI</name>
<dbReference type="RefSeq" id="WP_369343522.1">
    <property type="nucleotide sequence ID" value="NZ_CP129674.1"/>
</dbReference>
<feature type="signal peptide" evidence="2">
    <location>
        <begin position="1"/>
        <end position="27"/>
    </location>
</feature>
<keyword evidence="2" id="KW-0732">Signal</keyword>